<evidence type="ECO:0000313" key="11">
    <source>
        <dbReference type="Proteomes" id="UP001139474"/>
    </source>
</evidence>
<keyword evidence="3" id="KW-1003">Cell membrane</keyword>
<dbReference type="EMBL" id="JAMZDE010000008">
    <property type="protein sequence ID" value="MCP1340360.1"/>
    <property type="molecule type" value="Genomic_DNA"/>
</dbReference>
<keyword evidence="5 7" id="KW-1133">Transmembrane helix</keyword>
<feature type="transmembrane region" description="Helical" evidence="7">
    <location>
        <begin position="67"/>
        <end position="86"/>
    </location>
</feature>
<keyword evidence="4 7" id="KW-0812">Transmembrane</keyword>
<name>A0A9X2FZ78_9GAMM</name>
<feature type="transmembrane region" description="Helical" evidence="7">
    <location>
        <begin position="12"/>
        <end position="32"/>
    </location>
</feature>
<comment type="caution">
    <text evidence="10">The sequence shown here is derived from an EMBL/GenBank/DDBJ whole genome shotgun (WGS) entry which is preliminary data.</text>
</comment>
<evidence type="ECO:0000256" key="6">
    <source>
        <dbReference type="ARBA" id="ARBA00023136"/>
    </source>
</evidence>
<dbReference type="Pfam" id="PF20730">
    <property type="entry name" value="YetF_N"/>
    <property type="match status" value="1"/>
</dbReference>
<dbReference type="InterPro" id="IPR048454">
    <property type="entry name" value="YetF_N"/>
</dbReference>
<dbReference type="Proteomes" id="UP001139474">
    <property type="component" value="Unassembled WGS sequence"/>
</dbReference>
<evidence type="ECO:0000256" key="1">
    <source>
        <dbReference type="ARBA" id="ARBA00004651"/>
    </source>
</evidence>
<evidence type="ECO:0000256" key="5">
    <source>
        <dbReference type="ARBA" id="ARBA00022989"/>
    </source>
</evidence>
<reference evidence="10" key="1">
    <citation type="submission" date="2022-06" db="EMBL/GenBank/DDBJ databases">
        <title>Idiomarina rhizosphaerae M1R2S28.</title>
        <authorList>
            <person name="Sun J.-Q."/>
            <person name="Li L.-F."/>
        </authorList>
    </citation>
    <scope>NUCLEOTIDE SEQUENCE</scope>
    <source>
        <strain evidence="10">M1R2S28</strain>
    </source>
</reference>
<organism evidence="10 11">
    <name type="scientific">Idiomarina rhizosphaerae</name>
    <dbReference type="NCBI Taxonomy" id="2961572"/>
    <lineage>
        <taxon>Bacteria</taxon>
        <taxon>Pseudomonadati</taxon>
        <taxon>Pseudomonadota</taxon>
        <taxon>Gammaproteobacteria</taxon>
        <taxon>Alteromonadales</taxon>
        <taxon>Idiomarinaceae</taxon>
        <taxon>Idiomarina</taxon>
    </lineage>
</organism>
<evidence type="ECO:0000256" key="4">
    <source>
        <dbReference type="ARBA" id="ARBA00022692"/>
    </source>
</evidence>
<evidence type="ECO:0000313" key="10">
    <source>
        <dbReference type="EMBL" id="MCP1340360.1"/>
    </source>
</evidence>
<dbReference type="GO" id="GO:0005886">
    <property type="term" value="C:plasma membrane"/>
    <property type="evidence" value="ECO:0007669"/>
    <property type="project" value="UniProtKB-SubCell"/>
</dbReference>
<keyword evidence="6 7" id="KW-0472">Membrane</keyword>
<evidence type="ECO:0000259" key="8">
    <source>
        <dbReference type="Pfam" id="PF04239"/>
    </source>
</evidence>
<protein>
    <submittedName>
        <fullName evidence="10">DUF421 domain-containing protein</fullName>
    </submittedName>
</protein>
<dbReference type="Gene3D" id="3.30.240.20">
    <property type="entry name" value="bsu07140 like domains"/>
    <property type="match status" value="1"/>
</dbReference>
<sequence length="175" mass="19343">MSEMFFDGWDSLIRTLVVGFLGYCVLVIFLRISGKRTLSKMNAFDWVVTVALGSTLATVLLSREVSLAQGSLALALLIGLQYSVTWSSVRFHWFRSAIVAEPSLVLYQGQYLKETMFRERVTKEDVMSAIRAAGKATVDDVGAVILSTDGSFSVIDKGSENNLSKQNLKRQTGDF</sequence>
<dbReference type="InterPro" id="IPR023090">
    <property type="entry name" value="UPF0702_alpha/beta_dom_sf"/>
</dbReference>
<dbReference type="AlphaFoldDB" id="A0A9X2FZ78"/>
<dbReference type="Pfam" id="PF04239">
    <property type="entry name" value="DUF421"/>
    <property type="match status" value="1"/>
</dbReference>
<feature type="transmembrane region" description="Helical" evidence="7">
    <location>
        <begin position="44"/>
        <end position="61"/>
    </location>
</feature>
<dbReference type="PANTHER" id="PTHR34582">
    <property type="entry name" value="UPF0702 TRANSMEMBRANE PROTEIN YCAP"/>
    <property type="match status" value="1"/>
</dbReference>
<evidence type="ECO:0000259" key="9">
    <source>
        <dbReference type="Pfam" id="PF20730"/>
    </source>
</evidence>
<comment type="similarity">
    <text evidence="2">Belongs to the UPF0702 family.</text>
</comment>
<evidence type="ECO:0000256" key="2">
    <source>
        <dbReference type="ARBA" id="ARBA00006448"/>
    </source>
</evidence>
<keyword evidence="11" id="KW-1185">Reference proteome</keyword>
<dbReference type="InterPro" id="IPR007353">
    <property type="entry name" value="DUF421"/>
</dbReference>
<gene>
    <name evidence="10" type="ORF">NJR55_12245</name>
</gene>
<evidence type="ECO:0000256" key="3">
    <source>
        <dbReference type="ARBA" id="ARBA00022475"/>
    </source>
</evidence>
<comment type="subcellular location">
    <subcellularLocation>
        <location evidence="1">Cell membrane</location>
        <topology evidence="1">Multi-pass membrane protein</topology>
    </subcellularLocation>
</comment>
<feature type="domain" description="YetF C-terminal" evidence="8">
    <location>
        <begin position="90"/>
        <end position="161"/>
    </location>
</feature>
<evidence type="ECO:0000256" key="7">
    <source>
        <dbReference type="SAM" id="Phobius"/>
    </source>
</evidence>
<accession>A0A9X2FZ78</accession>
<dbReference type="RefSeq" id="WP_253620206.1">
    <property type="nucleotide sequence ID" value="NZ_JAMZDE010000008.1"/>
</dbReference>
<proteinExistence type="inferred from homology"/>
<dbReference type="PANTHER" id="PTHR34582:SF6">
    <property type="entry name" value="UPF0702 TRANSMEMBRANE PROTEIN YCAP"/>
    <property type="match status" value="1"/>
</dbReference>
<feature type="domain" description="YetF-like N-terminal transmembrane" evidence="9">
    <location>
        <begin position="20"/>
        <end position="85"/>
    </location>
</feature>